<feature type="region of interest" description="Disordered" evidence="1">
    <location>
        <begin position="611"/>
        <end position="630"/>
    </location>
</feature>
<evidence type="ECO:0000313" key="3">
    <source>
        <dbReference type="Proteomes" id="UP000730481"/>
    </source>
</evidence>
<reference evidence="2" key="2">
    <citation type="submission" date="2020-02" db="EMBL/GenBank/DDBJ databases">
        <title>Identification and distribution of gene clusters putatively required for synthesis of sphingolipid metabolism inhibitors in phylogenetically diverse species of the filamentous fungus Fusarium.</title>
        <authorList>
            <person name="Kim H.-S."/>
            <person name="Busman M."/>
            <person name="Brown D.W."/>
            <person name="Divon H."/>
            <person name="Uhlig S."/>
            <person name="Proctor R.H."/>
        </authorList>
    </citation>
    <scope>NUCLEOTIDE SEQUENCE</scope>
    <source>
        <strain evidence="2">NRRL 25174</strain>
    </source>
</reference>
<reference evidence="2" key="1">
    <citation type="journal article" date="2017" name="Mycologia">
        <title>Fusarium algeriense, sp. nov., a novel toxigenic crown rot pathogen of durum wheat from Algeria is nested in the Fusarium burgessii species complex.</title>
        <authorList>
            <person name="Laraba I."/>
            <person name="Keddad A."/>
            <person name="Boureghda H."/>
            <person name="Abdallah N."/>
            <person name="Vaughan M.M."/>
            <person name="Proctor R.H."/>
            <person name="Busman M."/>
            <person name="O'Donnell K."/>
        </authorList>
    </citation>
    <scope>NUCLEOTIDE SEQUENCE</scope>
    <source>
        <strain evidence="2">NRRL 25174</strain>
    </source>
</reference>
<proteinExistence type="predicted"/>
<feature type="region of interest" description="Disordered" evidence="1">
    <location>
        <begin position="654"/>
        <end position="686"/>
    </location>
</feature>
<protein>
    <submittedName>
        <fullName evidence="2">Uncharacterized protein</fullName>
    </submittedName>
</protein>
<evidence type="ECO:0000313" key="2">
    <source>
        <dbReference type="EMBL" id="KAF4335461.1"/>
    </source>
</evidence>
<dbReference type="AlphaFoldDB" id="A0A9P5ABE5"/>
<gene>
    <name evidence="2" type="ORF">FBEOM_10698</name>
</gene>
<comment type="caution">
    <text evidence="2">The sequence shown here is derived from an EMBL/GenBank/DDBJ whole genome shotgun (WGS) entry which is preliminary data.</text>
</comment>
<dbReference type="Proteomes" id="UP000730481">
    <property type="component" value="Unassembled WGS sequence"/>
</dbReference>
<name>A0A9P5ABE5_9HYPO</name>
<accession>A0A9P5ABE5</accession>
<sequence>MAAKLEELPKEARSSVTSVCARIRDAIATALSIAPEEFLTILVLGIVIDVTDSDEGGPFVYDDFKHAFPPTSVRQSEASLVDGMMPIASIVVGNERKSVSRSYSLAIDALIPVSPTFNPSDGIPSHGKMDYAKSMAFLKQQVPGTTKTVHEVYRDKEMNWVKQQQILGQAKIQAVQDAEDAFREGTEDFLEKRQKHFEDWINAKDKGKAYRSAVQAAWMDWVVNGKKYEVEYAFSAGQMDSMARIELSKESMRNSAIDEASGDGEVYGVSLSPRKWAAYCKQKANGDVNTDKWSEIMLSYPASDLQTHESGPVGIGLWSLGGVEGQKEALEAMAACNVNISFSALVVEISRPWLHSELFSDRDLQLPRGEKLSPGPSRLHEMMKNKQVDEWSFPAFPTSFIIAADTTIVFTGETKAIEQFLKSDGATVGYGPWSASGVDVSEKLKVESTAAGCKINFGAPQIIGWQSASTPPLLNFQSRENETMREATQATTTTNQSSYAYLHAKLHDAVRRISYCLEKSTSSQQAQELFNHLLRLMATHTEHMKSILAAAILRYNVETDIHRHALREQIRLRRGSWAKYFEKVSSDAQWLQEQWGGDDWLPDDIRASCETFIGNPKRPQSTSTGWSQSPRQLRLKESSFGLFGPTAALSGSPLLESLANGSSQDHDANAQPSSTSKKRTFDEMNDSETSSYNKYATLISDIETGKMERLRLEAIKNLEKAEFDKAASGRALERCRARRDQIRQIRQQSKELTDKVRNALKEQGSHVLAGVLAETGAAYSNSINQILDDILKTPSSSLVEVQRLKEQHYTAIVALDRAKKRVRTLEKIQKAQLMRKNYVKIKEYRRNVLAHLNHTDERAGAMEEQCIAAFSGAEEED</sequence>
<feature type="compositionally biased region" description="Polar residues" evidence="1">
    <location>
        <begin position="618"/>
        <end position="630"/>
    </location>
</feature>
<organism evidence="2 3">
    <name type="scientific">Fusarium beomiforme</name>
    <dbReference type="NCBI Taxonomy" id="44412"/>
    <lineage>
        <taxon>Eukaryota</taxon>
        <taxon>Fungi</taxon>
        <taxon>Dikarya</taxon>
        <taxon>Ascomycota</taxon>
        <taxon>Pezizomycotina</taxon>
        <taxon>Sordariomycetes</taxon>
        <taxon>Hypocreomycetidae</taxon>
        <taxon>Hypocreales</taxon>
        <taxon>Nectriaceae</taxon>
        <taxon>Fusarium</taxon>
        <taxon>Fusarium burgessii species complex</taxon>
    </lineage>
</organism>
<evidence type="ECO:0000256" key="1">
    <source>
        <dbReference type="SAM" id="MobiDB-lite"/>
    </source>
</evidence>
<dbReference type="OrthoDB" id="3261350at2759"/>
<keyword evidence="3" id="KW-1185">Reference proteome</keyword>
<dbReference type="EMBL" id="PVQB02000559">
    <property type="protein sequence ID" value="KAF4335461.1"/>
    <property type="molecule type" value="Genomic_DNA"/>
</dbReference>